<accession>A0A8S5U978</accession>
<organism evidence="1">
    <name type="scientific">Siphoviridae sp. ctYM922</name>
    <dbReference type="NCBI Taxonomy" id="2825547"/>
    <lineage>
        <taxon>Viruses</taxon>
        <taxon>Duplodnaviria</taxon>
        <taxon>Heunggongvirae</taxon>
        <taxon>Uroviricota</taxon>
        <taxon>Caudoviricetes</taxon>
    </lineage>
</organism>
<dbReference type="EMBL" id="BK016042">
    <property type="protein sequence ID" value="DAF91004.1"/>
    <property type="molecule type" value="Genomic_DNA"/>
</dbReference>
<protein>
    <submittedName>
        <fullName evidence="1">Uncharacterized protein</fullName>
    </submittedName>
</protein>
<evidence type="ECO:0000313" key="1">
    <source>
        <dbReference type="EMBL" id="DAF91004.1"/>
    </source>
</evidence>
<sequence>MPIDFSWFYFIGHKKLGLNNKEIGRLTITTFNKLYKHYKDDFDYELLLKTTNTTYEKAYQDYIAGELW</sequence>
<name>A0A8S5U978_9CAUD</name>
<reference evidence="1" key="1">
    <citation type="journal article" date="2021" name="Proc. Natl. Acad. Sci. U.S.A.">
        <title>A Catalog of Tens of Thousands of Viruses from Human Metagenomes Reveals Hidden Associations with Chronic Diseases.</title>
        <authorList>
            <person name="Tisza M.J."/>
            <person name="Buck C.B."/>
        </authorList>
    </citation>
    <scope>NUCLEOTIDE SEQUENCE</scope>
    <source>
        <strain evidence="1">CtYM922</strain>
    </source>
</reference>
<proteinExistence type="predicted"/>